<name>A0A8H4X4N9_9HYPO</name>
<evidence type="ECO:0000256" key="5">
    <source>
        <dbReference type="ARBA" id="ARBA00023295"/>
    </source>
</evidence>
<dbReference type="Proteomes" id="UP000622797">
    <property type="component" value="Unassembled WGS sequence"/>
</dbReference>
<dbReference type="InterPro" id="IPR013780">
    <property type="entry name" value="Glyco_hydro_b"/>
</dbReference>
<dbReference type="InterPro" id="IPR000322">
    <property type="entry name" value="Glyco_hydro_31_TIM"/>
</dbReference>
<organism evidence="12 13">
    <name type="scientific">Fusarium sarcochroum</name>
    <dbReference type="NCBI Taxonomy" id="1208366"/>
    <lineage>
        <taxon>Eukaryota</taxon>
        <taxon>Fungi</taxon>
        <taxon>Dikarya</taxon>
        <taxon>Ascomycota</taxon>
        <taxon>Pezizomycotina</taxon>
        <taxon>Sordariomycetes</taxon>
        <taxon>Hypocreomycetidae</taxon>
        <taxon>Hypocreales</taxon>
        <taxon>Nectriaceae</taxon>
        <taxon>Fusarium</taxon>
        <taxon>Fusarium lateritium species complex</taxon>
    </lineage>
</organism>
<dbReference type="Pfam" id="PF21365">
    <property type="entry name" value="Glyco_hydro_31_3rd"/>
    <property type="match status" value="1"/>
</dbReference>
<evidence type="ECO:0000259" key="10">
    <source>
        <dbReference type="Pfam" id="PF13802"/>
    </source>
</evidence>
<dbReference type="EC" id="3.2.1.20" evidence="3"/>
<feature type="domain" description="Glycosyl hydrolase family 31 C-terminal" evidence="11">
    <location>
        <begin position="886"/>
        <end position="974"/>
    </location>
</feature>
<evidence type="ECO:0000256" key="7">
    <source>
        <dbReference type="SAM" id="MobiDB-lite"/>
    </source>
</evidence>
<dbReference type="Pfam" id="PF13802">
    <property type="entry name" value="Gal_mutarotas_2"/>
    <property type="match status" value="1"/>
</dbReference>
<dbReference type="InterPro" id="IPR025887">
    <property type="entry name" value="Glyco_hydro_31_N_dom"/>
</dbReference>
<sequence length="1076" mass="122008">MSSQWADQPYPLLSTLPFSKDTSHSANYVATQMALAHNGIIRGLNSIDIQATNIPRGSPITIRDFLVYCQCWCESMHHHHDEEEELFFPTIELIADTPGIMERNKQQHEAFTPAFGRFHEYVRTCEPTDYDGQHLRSLIDEFGDVLTQHLHDEIETLRDLRKYDSKQIKQAYETFEKALMNTDNLYWSPPQKVVQLDGGMAIGYLHKAAMKPLIFLLAFFTAVTSVTVDDCPGYKASNVKDTTSGLTADLTLSGKACDVYGKDLADLKLVVEYQTEQRLHVIIYDADEEVYQIPESIIPRPSEGKGSVNKSELIFKLEKEPLSFTVSRRDSHEVLLDTSSEQLMFESQYLRLRTSLPSDPNIYGFGEHSDSVRVPVENSSYQRTLWNREAPFIPRNTNLYGSHPMYLEHRKTGSHGVLFLNSNGMDVNFNSTSDGKKYLEYNTIGGVLDFYFFAGPTPTDVSKQQAEALGFAAMMPYWSLGFHQAKYGYWDVNYLAEVASNYSKANIPLEVLWGDIDYMDLRKDFTTDPERFPMNKMRELVDTLHRRKQHWIMMLDPGISTDDDYDTFERGNEASAFLKADDGSNYRGVQWAGEVVWPDYHSEEGRKWWIDEIGKFFDPSTGLDIDGIWNDMNEVSNFCPDINCDPAKHAADTNTPPEPENPPRPNTGRPIPGFPDSFQPGSSKKKRQDSGGDKKGLSDRDWFDPPYAINNGLGNLSDSTLYTNITNHDGTRQYDTHNLYGLNMVKATYDGMIKRRPGKRPFVLTRSTFLHSSAWAAHWFGDNNSTWSDYRISITQMLGFTAIHNYPMVGSDICGFNGQAEERMCQRWVLLGAFMPFYRNHADISAPFQELYLWESVTKVAQKAIDARYRLLDYIYTALHRSSSIGAPSVNPLFFLYPTDTNTFGIDQQFFLGDSLLVSPVVDDDSESVTFYLPDDVFYDFWTYEQVQGKGESVTLEDVGYDQIPVYIRGGSIIPLRSKSANTTTILRQQNFTLLIAPDKKGKAEGTLVLDDGESLKGDLSDIKFTWDGSTLYANGTFDYESGLVVEELTILAEKGNQTVSGKWSLDSSFTAKSES</sequence>
<dbReference type="Gene3D" id="2.60.40.1180">
    <property type="entry name" value="Golgi alpha-mannosidase II"/>
    <property type="match status" value="2"/>
</dbReference>
<feature type="compositionally biased region" description="Basic and acidic residues" evidence="7">
    <location>
        <begin position="688"/>
        <end position="703"/>
    </location>
</feature>
<dbReference type="InterPro" id="IPR017853">
    <property type="entry name" value="GH"/>
</dbReference>
<evidence type="ECO:0000259" key="9">
    <source>
        <dbReference type="Pfam" id="PF01814"/>
    </source>
</evidence>
<dbReference type="PANTHER" id="PTHR22762:SF95">
    <property type="entry name" value="ALPHA_BETA-GLUCOSIDASE AGDC-RELATED"/>
    <property type="match status" value="1"/>
</dbReference>
<feature type="region of interest" description="Disordered" evidence="7">
    <location>
        <begin position="647"/>
        <end position="703"/>
    </location>
</feature>
<dbReference type="Pfam" id="PF01055">
    <property type="entry name" value="Glyco_hydro_31_2nd"/>
    <property type="match status" value="1"/>
</dbReference>
<gene>
    <name evidence="12" type="ORF">FSARC_10069</name>
</gene>
<feature type="compositionally biased region" description="Pro residues" evidence="7">
    <location>
        <begin position="656"/>
        <end position="665"/>
    </location>
</feature>
<evidence type="ECO:0000313" key="12">
    <source>
        <dbReference type="EMBL" id="KAF4961773.1"/>
    </source>
</evidence>
<dbReference type="SUPFAM" id="SSF51011">
    <property type="entry name" value="Glycosyl hydrolase domain"/>
    <property type="match status" value="1"/>
</dbReference>
<dbReference type="InterPro" id="IPR011013">
    <property type="entry name" value="Gal_mutarotase_sf_dom"/>
</dbReference>
<accession>A0A8H4X4N9</accession>
<dbReference type="Gene3D" id="3.20.20.80">
    <property type="entry name" value="Glycosidases"/>
    <property type="match status" value="1"/>
</dbReference>
<feature type="domain" description="Glycoside hydrolase family 31 N-terminal" evidence="10">
    <location>
        <begin position="294"/>
        <end position="425"/>
    </location>
</feature>
<dbReference type="AlphaFoldDB" id="A0A8H4X4N9"/>
<evidence type="ECO:0000256" key="3">
    <source>
        <dbReference type="ARBA" id="ARBA00012741"/>
    </source>
</evidence>
<keyword evidence="5 6" id="KW-0326">Glycosidase</keyword>
<reference evidence="12" key="1">
    <citation type="journal article" date="2020" name="BMC Genomics">
        <title>Correction to: Identification and distribution of gene clusters required for synthesis of sphingolipid metabolism inhibitors in diverse species of the filamentous fungus Fusarium.</title>
        <authorList>
            <person name="Kim H.S."/>
            <person name="Lohmar J.M."/>
            <person name="Busman M."/>
            <person name="Brown D.W."/>
            <person name="Naumann T.A."/>
            <person name="Divon H.H."/>
            <person name="Lysoe E."/>
            <person name="Uhlig S."/>
            <person name="Proctor R.H."/>
        </authorList>
    </citation>
    <scope>NUCLEOTIDE SEQUENCE</scope>
    <source>
        <strain evidence="12">NRRL 20472</strain>
    </source>
</reference>
<dbReference type="GO" id="GO:0030246">
    <property type="term" value="F:carbohydrate binding"/>
    <property type="evidence" value="ECO:0007669"/>
    <property type="project" value="InterPro"/>
</dbReference>
<evidence type="ECO:0000256" key="4">
    <source>
        <dbReference type="ARBA" id="ARBA00022801"/>
    </source>
</evidence>
<keyword evidence="4 6" id="KW-0378">Hydrolase</keyword>
<dbReference type="InterPro" id="IPR012312">
    <property type="entry name" value="Hemerythrin-like"/>
</dbReference>
<feature type="domain" description="Glycoside hydrolase family 31 TIM barrel" evidence="8">
    <location>
        <begin position="473"/>
        <end position="878"/>
    </location>
</feature>
<dbReference type="SUPFAM" id="SSF51445">
    <property type="entry name" value="(Trans)glycosidases"/>
    <property type="match status" value="1"/>
</dbReference>
<dbReference type="InterPro" id="IPR030458">
    <property type="entry name" value="Glyco_hydro_31_AS"/>
</dbReference>
<dbReference type="PANTHER" id="PTHR22762">
    <property type="entry name" value="ALPHA-GLUCOSIDASE"/>
    <property type="match status" value="1"/>
</dbReference>
<dbReference type="OrthoDB" id="5839090at2759"/>
<dbReference type="Pfam" id="PF01814">
    <property type="entry name" value="Hemerythrin"/>
    <property type="match status" value="1"/>
</dbReference>
<evidence type="ECO:0000256" key="6">
    <source>
        <dbReference type="RuleBase" id="RU361185"/>
    </source>
</evidence>
<reference evidence="12" key="2">
    <citation type="submission" date="2020-05" db="EMBL/GenBank/DDBJ databases">
        <authorList>
            <person name="Kim H.-S."/>
            <person name="Proctor R.H."/>
            <person name="Brown D.W."/>
        </authorList>
    </citation>
    <scope>NUCLEOTIDE SEQUENCE</scope>
    <source>
        <strain evidence="12">NRRL 20472</strain>
    </source>
</reference>
<dbReference type="Gene3D" id="1.20.120.520">
    <property type="entry name" value="nmb1532 protein domain like"/>
    <property type="match status" value="1"/>
</dbReference>
<proteinExistence type="inferred from homology"/>
<dbReference type="CDD" id="cd06602">
    <property type="entry name" value="GH31_MGAM_SI_GAA"/>
    <property type="match status" value="1"/>
</dbReference>
<evidence type="ECO:0000259" key="8">
    <source>
        <dbReference type="Pfam" id="PF01055"/>
    </source>
</evidence>
<dbReference type="CDD" id="cd14752">
    <property type="entry name" value="GH31_N"/>
    <property type="match status" value="1"/>
</dbReference>
<comment type="similarity">
    <text evidence="2 6">Belongs to the glycosyl hydrolase 31 family.</text>
</comment>
<dbReference type="GO" id="GO:0004558">
    <property type="term" value="F:alpha-1,4-glucosidase activity"/>
    <property type="evidence" value="ECO:0007669"/>
    <property type="project" value="UniProtKB-EC"/>
</dbReference>
<dbReference type="GO" id="GO:0005975">
    <property type="term" value="P:carbohydrate metabolic process"/>
    <property type="evidence" value="ECO:0007669"/>
    <property type="project" value="InterPro"/>
</dbReference>
<dbReference type="PROSITE" id="PS00129">
    <property type="entry name" value="GLYCOSYL_HYDROL_F31_1"/>
    <property type="match status" value="1"/>
</dbReference>
<evidence type="ECO:0000259" key="11">
    <source>
        <dbReference type="Pfam" id="PF21365"/>
    </source>
</evidence>
<keyword evidence="13" id="KW-1185">Reference proteome</keyword>
<dbReference type="InterPro" id="IPR048395">
    <property type="entry name" value="Glyco_hydro_31_C"/>
</dbReference>
<evidence type="ECO:0000256" key="2">
    <source>
        <dbReference type="ARBA" id="ARBA00007806"/>
    </source>
</evidence>
<comment type="caution">
    <text evidence="12">The sequence shown here is derived from an EMBL/GenBank/DDBJ whole genome shotgun (WGS) entry which is preliminary data.</text>
</comment>
<evidence type="ECO:0000256" key="1">
    <source>
        <dbReference type="ARBA" id="ARBA00001657"/>
    </source>
</evidence>
<dbReference type="SUPFAM" id="SSF74650">
    <property type="entry name" value="Galactose mutarotase-like"/>
    <property type="match status" value="1"/>
</dbReference>
<feature type="domain" description="Hemerythrin-like" evidence="9">
    <location>
        <begin position="33"/>
        <end position="157"/>
    </location>
</feature>
<dbReference type="Gene3D" id="2.60.40.1760">
    <property type="entry name" value="glycosyl hydrolase (family 31)"/>
    <property type="match status" value="1"/>
</dbReference>
<evidence type="ECO:0000313" key="13">
    <source>
        <dbReference type="Proteomes" id="UP000622797"/>
    </source>
</evidence>
<protein>
    <recommendedName>
        <fullName evidence="3">alpha-glucosidase</fullName>
        <ecNumber evidence="3">3.2.1.20</ecNumber>
    </recommendedName>
</protein>
<dbReference type="EMBL" id="JABEXW010000602">
    <property type="protein sequence ID" value="KAF4961773.1"/>
    <property type="molecule type" value="Genomic_DNA"/>
</dbReference>
<comment type="catalytic activity">
    <reaction evidence="1">
        <text>Hydrolysis of terminal, non-reducing (1-&gt;4)-linked alpha-D-glucose residues with release of alpha-D-glucose.</text>
        <dbReference type="EC" id="3.2.1.20"/>
    </reaction>
</comment>